<reference evidence="2" key="1">
    <citation type="journal article" date="2005" name="Nature">
        <title>The map-based sequence of the rice genome.</title>
        <authorList>
            <consortium name="International rice genome sequencing project (IRGSP)"/>
            <person name="Matsumoto T."/>
            <person name="Wu J."/>
            <person name="Kanamori H."/>
            <person name="Katayose Y."/>
            <person name="Fujisawa M."/>
            <person name="Namiki N."/>
            <person name="Mizuno H."/>
            <person name="Yamamoto K."/>
            <person name="Antonio B.A."/>
            <person name="Baba T."/>
            <person name="Sakata K."/>
            <person name="Nagamura Y."/>
            <person name="Aoki H."/>
            <person name="Arikawa K."/>
            <person name="Arita K."/>
            <person name="Bito T."/>
            <person name="Chiden Y."/>
            <person name="Fujitsuka N."/>
            <person name="Fukunaka R."/>
            <person name="Hamada M."/>
            <person name="Harada C."/>
            <person name="Hayashi A."/>
            <person name="Hijishita S."/>
            <person name="Honda M."/>
            <person name="Hosokawa S."/>
            <person name="Ichikawa Y."/>
            <person name="Idonuma A."/>
            <person name="Iijima M."/>
            <person name="Ikeda M."/>
            <person name="Ikeno M."/>
            <person name="Ito K."/>
            <person name="Ito S."/>
            <person name="Ito T."/>
            <person name="Ito Y."/>
            <person name="Ito Y."/>
            <person name="Iwabuchi A."/>
            <person name="Kamiya K."/>
            <person name="Karasawa W."/>
            <person name="Kurita K."/>
            <person name="Katagiri S."/>
            <person name="Kikuta A."/>
            <person name="Kobayashi H."/>
            <person name="Kobayashi N."/>
            <person name="Machita K."/>
            <person name="Maehara T."/>
            <person name="Masukawa M."/>
            <person name="Mizubayashi T."/>
            <person name="Mukai Y."/>
            <person name="Nagasaki H."/>
            <person name="Nagata Y."/>
            <person name="Naito S."/>
            <person name="Nakashima M."/>
            <person name="Nakama Y."/>
            <person name="Nakamichi Y."/>
            <person name="Nakamura M."/>
            <person name="Meguro A."/>
            <person name="Negishi M."/>
            <person name="Ohta I."/>
            <person name="Ohta T."/>
            <person name="Okamoto M."/>
            <person name="Ono N."/>
            <person name="Saji S."/>
            <person name="Sakaguchi M."/>
            <person name="Sakai K."/>
            <person name="Shibata M."/>
            <person name="Shimokawa T."/>
            <person name="Song J."/>
            <person name="Takazaki Y."/>
            <person name="Terasawa K."/>
            <person name="Tsugane M."/>
            <person name="Tsuji K."/>
            <person name="Ueda S."/>
            <person name="Waki K."/>
            <person name="Yamagata H."/>
            <person name="Yamamoto M."/>
            <person name="Yamamoto S."/>
            <person name="Yamane H."/>
            <person name="Yoshiki S."/>
            <person name="Yoshihara R."/>
            <person name="Yukawa K."/>
            <person name="Zhong H."/>
            <person name="Yano M."/>
            <person name="Yuan Q."/>
            <person name="Ouyang S."/>
            <person name="Liu J."/>
            <person name="Jones K.M."/>
            <person name="Gansberger K."/>
            <person name="Moffat K."/>
            <person name="Hill J."/>
            <person name="Bera J."/>
            <person name="Fadrosh D."/>
            <person name="Jin S."/>
            <person name="Johri S."/>
            <person name="Kim M."/>
            <person name="Overton L."/>
            <person name="Reardon M."/>
            <person name="Tsitrin T."/>
            <person name="Vuong H."/>
            <person name="Weaver B."/>
            <person name="Ciecko A."/>
            <person name="Tallon L."/>
            <person name="Jackson J."/>
            <person name="Pai G."/>
            <person name="Aken S.V."/>
            <person name="Utterback T."/>
            <person name="Reidmuller S."/>
            <person name="Feldblyum T."/>
            <person name="Hsiao J."/>
            <person name="Zismann V."/>
            <person name="Iobst S."/>
            <person name="de Vazeille A.R."/>
            <person name="Buell C.R."/>
            <person name="Ying K."/>
            <person name="Li Y."/>
            <person name="Lu T."/>
            <person name="Huang Y."/>
            <person name="Zhao Q."/>
            <person name="Feng Q."/>
            <person name="Zhang L."/>
            <person name="Zhu J."/>
            <person name="Weng Q."/>
            <person name="Mu J."/>
            <person name="Lu Y."/>
            <person name="Fan D."/>
            <person name="Liu Y."/>
            <person name="Guan J."/>
            <person name="Zhang Y."/>
            <person name="Yu S."/>
            <person name="Liu X."/>
            <person name="Zhang Y."/>
            <person name="Hong G."/>
            <person name="Han B."/>
            <person name="Choisne N."/>
            <person name="Demange N."/>
            <person name="Orjeda G."/>
            <person name="Samain S."/>
            <person name="Cattolico L."/>
            <person name="Pelletier E."/>
            <person name="Couloux A."/>
            <person name="Segurens B."/>
            <person name="Wincker P."/>
            <person name="D'Hont A."/>
            <person name="Scarpelli C."/>
            <person name="Weissenbach J."/>
            <person name="Salanoubat M."/>
            <person name="Quetier F."/>
            <person name="Yu Y."/>
            <person name="Kim H.R."/>
            <person name="Rambo T."/>
            <person name="Currie J."/>
            <person name="Collura K."/>
            <person name="Luo M."/>
            <person name="Yang T."/>
            <person name="Ammiraju J.S.S."/>
            <person name="Engler F."/>
            <person name="Soderlund C."/>
            <person name="Wing R.A."/>
            <person name="Palmer L.E."/>
            <person name="de la Bastide M."/>
            <person name="Spiegel L."/>
            <person name="Nascimento L."/>
            <person name="Zutavern T."/>
            <person name="O'Shaughnessy A."/>
            <person name="Dike S."/>
            <person name="Dedhia N."/>
            <person name="Preston R."/>
            <person name="Balija V."/>
            <person name="McCombie W.R."/>
            <person name="Chow T."/>
            <person name="Chen H."/>
            <person name="Chung M."/>
            <person name="Chen C."/>
            <person name="Shaw J."/>
            <person name="Wu H."/>
            <person name="Hsiao K."/>
            <person name="Chao Y."/>
            <person name="Chu M."/>
            <person name="Cheng C."/>
            <person name="Hour A."/>
            <person name="Lee P."/>
            <person name="Lin S."/>
            <person name="Lin Y."/>
            <person name="Liou J."/>
            <person name="Liu S."/>
            <person name="Hsing Y."/>
            <person name="Raghuvanshi S."/>
            <person name="Mohanty A."/>
            <person name="Bharti A.K."/>
            <person name="Gaur A."/>
            <person name="Gupta V."/>
            <person name="Kumar D."/>
            <person name="Ravi V."/>
            <person name="Vij S."/>
            <person name="Kapur A."/>
            <person name="Khurana P."/>
            <person name="Khurana P."/>
            <person name="Khurana J.P."/>
            <person name="Tyagi A.K."/>
            <person name="Gaikwad K."/>
            <person name="Singh A."/>
            <person name="Dalal V."/>
            <person name="Srivastava S."/>
            <person name="Dixit A."/>
            <person name="Pal A.K."/>
            <person name="Ghazi I.A."/>
            <person name="Yadav M."/>
            <person name="Pandit A."/>
            <person name="Bhargava A."/>
            <person name="Sureshbabu K."/>
            <person name="Batra K."/>
            <person name="Sharma T.R."/>
            <person name="Mohapatra T."/>
            <person name="Singh N.K."/>
            <person name="Messing J."/>
            <person name="Nelson A.B."/>
            <person name="Fuks G."/>
            <person name="Kavchok S."/>
            <person name="Keizer G."/>
            <person name="Linton E."/>
            <person name="Llaca V."/>
            <person name="Song R."/>
            <person name="Tanyolac B."/>
            <person name="Young S."/>
            <person name="Ho-Il K."/>
            <person name="Hahn J.H."/>
            <person name="Sangsakoo G."/>
            <person name="Vanavichit A."/>
            <person name="de Mattos Luiz.A.T."/>
            <person name="Zimmer P.D."/>
            <person name="Malone G."/>
            <person name="Dellagostin O."/>
            <person name="de Oliveira A.C."/>
            <person name="Bevan M."/>
            <person name="Bancroft I."/>
            <person name="Minx P."/>
            <person name="Cordum H."/>
            <person name="Wilson R."/>
            <person name="Cheng Z."/>
            <person name="Jin W."/>
            <person name="Jiang J."/>
            <person name="Leong S.A."/>
            <person name="Iwama H."/>
            <person name="Gojobori T."/>
            <person name="Itoh T."/>
            <person name="Niimura Y."/>
            <person name="Fujii Y."/>
            <person name="Habara T."/>
            <person name="Sakai H."/>
            <person name="Sato Y."/>
            <person name="Wilson G."/>
            <person name="Kumar K."/>
            <person name="McCouch S."/>
            <person name="Juretic N."/>
            <person name="Hoen D."/>
            <person name="Wright S."/>
            <person name="Bruskiewich R."/>
            <person name="Bureau T."/>
            <person name="Miyao A."/>
            <person name="Hirochika H."/>
            <person name="Nishikawa T."/>
            <person name="Kadowaki K."/>
            <person name="Sugiura M."/>
            <person name="Burr B."/>
            <person name="Sasaki T."/>
        </authorList>
    </citation>
    <scope>NUCLEOTIDE SEQUENCE [LARGE SCALE GENOMIC DNA]</scope>
    <source>
        <strain evidence="2">cv. Nipponbare</strain>
    </source>
</reference>
<dbReference type="AlphaFoldDB" id="A0A0P0XMC3"/>
<gene>
    <name evidence="1" type="ordered locus">Os09g0424850</name>
    <name evidence="1" type="ORF">OSNPB_090424850</name>
</gene>
<reference evidence="1 2" key="2">
    <citation type="journal article" date="2013" name="Plant Cell Physiol.">
        <title>Rice Annotation Project Database (RAP-DB): an integrative and interactive database for rice genomics.</title>
        <authorList>
            <person name="Sakai H."/>
            <person name="Lee S.S."/>
            <person name="Tanaka T."/>
            <person name="Numa H."/>
            <person name="Kim J."/>
            <person name="Kawahara Y."/>
            <person name="Wakimoto H."/>
            <person name="Yang C.C."/>
            <person name="Iwamoto M."/>
            <person name="Abe T."/>
            <person name="Yamada Y."/>
            <person name="Muto A."/>
            <person name="Inokuchi H."/>
            <person name="Ikemura T."/>
            <person name="Matsumoto T."/>
            <person name="Sasaki T."/>
            <person name="Itoh T."/>
        </authorList>
    </citation>
    <scope>NUCLEOTIDE SEQUENCE [LARGE SCALE GENOMIC DNA]</scope>
    <source>
        <strain evidence="2">cv. Nipponbare</strain>
    </source>
</reference>
<dbReference type="Proteomes" id="UP000059680">
    <property type="component" value="Chromosome 9"/>
</dbReference>
<dbReference type="EMBL" id="AP014965">
    <property type="protein sequence ID" value="BAT08161.1"/>
    <property type="molecule type" value="Genomic_DNA"/>
</dbReference>
<evidence type="ECO:0000313" key="1">
    <source>
        <dbReference type="EMBL" id="BAT08161.1"/>
    </source>
</evidence>
<keyword evidence="2" id="KW-1185">Reference proteome</keyword>
<dbReference type="Gramene" id="Os09t0424850-01">
    <property type="protein sequence ID" value="Os09t0424850-01"/>
    <property type="gene ID" value="Os09g0424850"/>
</dbReference>
<accession>A0A0P0XMC3</accession>
<dbReference type="InParanoid" id="A0A0P0XMC3"/>
<proteinExistence type="predicted"/>
<dbReference type="PaxDb" id="39947-A0A0P0XMC3"/>
<reference evidence="1 2" key="3">
    <citation type="journal article" date="2013" name="Rice">
        <title>Improvement of the Oryza sativa Nipponbare reference genome using next generation sequence and optical map data.</title>
        <authorList>
            <person name="Kawahara Y."/>
            <person name="de la Bastide M."/>
            <person name="Hamilton J.P."/>
            <person name="Kanamori H."/>
            <person name="McCombie W.R."/>
            <person name="Ouyang S."/>
            <person name="Schwartz D.C."/>
            <person name="Tanaka T."/>
            <person name="Wu J."/>
            <person name="Zhou S."/>
            <person name="Childs K.L."/>
            <person name="Davidson R.M."/>
            <person name="Lin H."/>
            <person name="Quesada-Ocampo L."/>
            <person name="Vaillancourt B."/>
            <person name="Sakai H."/>
            <person name="Lee S.S."/>
            <person name="Kim J."/>
            <person name="Numa H."/>
            <person name="Itoh T."/>
            <person name="Buell C.R."/>
            <person name="Matsumoto T."/>
        </authorList>
    </citation>
    <scope>NUCLEOTIDE SEQUENCE [LARGE SCALE GENOMIC DNA]</scope>
    <source>
        <strain evidence="2">cv. Nipponbare</strain>
    </source>
</reference>
<sequence length="86" mass="9418">MGSTELFNQELISRMLSSSVQLMRIPLLPSSLLSLPSSRSTTCFSFCLARLGEADSDPWEELLATAPSDELYCIPTCDLLAANPYT</sequence>
<evidence type="ECO:0000313" key="2">
    <source>
        <dbReference type="Proteomes" id="UP000059680"/>
    </source>
</evidence>
<protein>
    <submittedName>
        <fullName evidence="1">Os09g0424850 protein</fullName>
    </submittedName>
</protein>
<name>A0A0P0XMC3_ORYSJ</name>
<organism evidence="1 2">
    <name type="scientific">Oryza sativa subsp. japonica</name>
    <name type="common">Rice</name>
    <dbReference type="NCBI Taxonomy" id="39947"/>
    <lineage>
        <taxon>Eukaryota</taxon>
        <taxon>Viridiplantae</taxon>
        <taxon>Streptophyta</taxon>
        <taxon>Embryophyta</taxon>
        <taxon>Tracheophyta</taxon>
        <taxon>Spermatophyta</taxon>
        <taxon>Magnoliopsida</taxon>
        <taxon>Liliopsida</taxon>
        <taxon>Poales</taxon>
        <taxon>Poaceae</taxon>
        <taxon>BOP clade</taxon>
        <taxon>Oryzoideae</taxon>
        <taxon>Oryzeae</taxon>
        <taxon>Oryzinae</taxon>
        <taxon>Oryza</taxon>
        <taxon>Oryza sativa</taxon>
    </lineage>
</organism>